<reference evidence="2 3" key="1">
    <citation type="journal article" date="2018" name="Mol. Genet. Genomics">
        <title>The red deer Cervus elaphus genome CerEla1.0: sequencing, annotating, genes, and chromosomes.</title>
        <authorList>
            <person name="Bana N.A."/>
            <person name="Nyiri A."/>
            <person name="Nagy J."/>
            <person name="Frank K."/>
            <person name="Nagy T."/>
            <person name="Steger V."/>
            <person name="Schiller M."/>
            <person name="Lakatos P."/>
            <person name="Sugar L."/>
            <person name="Horn P."/>
            <person name="Barta E."/>
            <person name="Orosz L."/>
        </authorList>
    </citation>
    <scope>NUCLEOTIDE SEQUENCE [LARGE SCALE GENOMIC DNA]</scope>
    <source>
        <strain evidence="2">Hungarian</strain>
    </source>
</reference>
<dbReference type="PROSITE" id="PS50127">
    <property type="entry name" value="UBC_2"/>
    <property type="match status" value="1"/>
</dbReference>
<dbReference type="InterPro" id="IPR000608">
    <property type="entry name" value="UBC"/>
</dbReference>
<dbReference type="InterPro" id="IPR016135">
    <property type="entry name" value="UBQ-conjugating_enzyme/RWD"/>
</dbReference>
<accession>A0A212CK75</accession>
<name>A0A212CK75_CEREH</name>
<dbReference type="PANTHER" id="PTHR24068">
    <property type="entry name" value="UBIQUITIN-CONJUGATING ENZYME E2"/>
    <property type="match status" value="1"/>
</dbReference>
<dbReference type="SUPFAM" id="SSF54495">
    <property type="entry name" value="UBC-like"/>
    <property type="match status" value="1"/>
</dbReference>
<dbReference type="EMBL" id="MKHE01000018">
    <property type="protein sequence ID" value="OWK06428.1"/>
    <property type="molecule type" value="Genomic_DNA"/>
</dbReference>
<sequence>MVLKWIQKKLTGLQRDPPAHCSAGPVGDDLFHWQATFMALNDSPYQGGNVFFLTIHLPTDYPFKPPNIAFTTKV</sequence>
<dbReference type="Proteomes" id="UP000242450">
    <property type="component" value="Chromosome 18"/>
</dbReference>
<organism evidence="2 3">
    <name type="scientific">Cervus elaphus hippelaphus</name>
    <name type="common">European red deer</name>
    <dbReference type="NCBI Taxonomy" id="46360"/>
    <lineage>
        <taxon>Eukaryota</taxon>
        <taxon>Metazoa</taxon>
        <taxon>Chordata</taxon>
        <taxon>Craniata</taxon>
        <taxon>Vertebrata</taxon>
        <taxon>Euteleostomi</taxon>
        <taxon>Mammalia</taxon>
        <taxon>Eutheria</taxon>
        <taxon>Laurasiatheria</taxon>
        <taxon>Artiodactyla</taxon>
        <taxon>Ruminantia</taxon>
        <taxon>Pecora</taxon>
        <taxon>Cervidae</taxon>
        <taxon>Cervinae</taxon>
        <taxon>Cervus</taxon>
    </lineage>
</organism>
<comment type="caution">
    <text evidence="2">The sequence shown here is derived from an EMBL/GenBank/DDBJ whole genome shotgun (WGS) entry which is preliminary data.</text>
</comment>
<dbReference type="AlphaFoldDB" id="A0A212CK75"/>
<dbReference type="Pfam" id="PF00179">
    <property type="entry name" value="UQ_con"/>
    <property type="match status" value="1"/>
</dbReference>
<feature type="domain" description="UBC core" evidence="1">
    <location>
        <begin position="1"/>
        <end position="74"/>
    </location>
</feature>
<evidence type="ECO:0000313" key="2">
    <source>
        <dbReference type="EMBL" id="OWK06428.1"/>
    </source>
</evidence>
<gene>
    <name evidence="2" type="ORF">Celaphus_00011918</name>
</gene>
<dbReference type="OrthoDB" id="9790295at2759"/>
<proteinExistence type="predicted"/>
<protein>
    <recommendedName>
        <fullName evidence="1">UBC core domain-containing protein</fullName>
    </recommendedName>
</protein>
<dbReference type="Gene3D" id="3.10.110.10">
    <property type="entry name" value="Ubiquitin Conjugating Enzyme"/>
    <property type="match status" value="1"/>
</dbReference>
<evidence type="ECO:0000259" key="1">
    <source>
        <dbReference type="PROSITE" id="PS50127"/>
    </source>
</evidence>
<keyword evidence="3" id="KW-1185">Reference proteome</keyword>
<evidence type="ECO:0000313" key="3">
    <source>
        <dbReference type="Proteomes" id="UP000242450"/>
    </source>
</evidence>